<evidence type="ECO:0000256" key="1">
    <source>
        <dbReference type="SAM" id="MobiDB-lite"/>
    </source>
</evidence>
<proteinExistence type="predicted"/>
<feature type="region of interest" description="Disordered" evidence="1">
    <location>
        <begin position="1"/>
        <end position="22"/>
    </location>
</feature>
<comment type="caution">
    <text evidence="2">The sequence shown here is derived from an EMBL/GenBank/DDBJ whole genome shotgun (WGS) entry which is preliminary data.</text>
</comment>
<accession>A0A7W0BZV5</accession>
<protein>
    <submittedName>
        <fullName evidence="2">Uncharacterized protein</fullName>
    </submittedName>
</protein>
<sequence>MLREAAKREEQVKKRKRADESTQLSCFEEMEKSKHTVVPFPSSL</sequence>
<evidence type="ECO:0000313" key="2">
    <source>
        <dbReference type="EMBL" id="MBA2876010.1"/>
    </source>
</evidence>
<organism evidence="2 3">
    <name type="scientific">Thermaerobacillus caldiproteolyticus</name>
    <dbReference type="NCBI Taxonomy" id="247480"/>
    <lineage>
        <taxon>Bacteria</taxon>
        <taxon>Bacillati</taxon>
        <taxon>Bacillota</taxon>
        <taxon>Bacilli</taxon>
        <taxon>Bacillales</taxon>
        <taxon>Anoxybacillaceae</taxon>
        <taxon>Thermaerobacillus</taxon>
    </lineage>
</organism>
<name>A0A7W0BZV5_9BACL</name>
<evidence type="ECO:0000313" key="3">
    <source>
        <dbReference type="Proteomes" id="UP000523087"/>
    </source>
</evidence>
<gene>
    <name evidence="2" type="ORF">HNR31_002805</name>
</gene>
<dbReference type="AlphaFoldDB" id="A0A7W0BZV5"/>
<feature type="compositionally biased region" description="Basic and acidic residues" evidence="1">
    <location>
        <begin position="1"/>
        <end position="20"/>
    </location>
</feature>
<dbReference type="EMBL" id="JACDUT010000009">
    <property type="protein sequence ID" value="MBA2876010.1"/>
    <property type="molecule type" value="Genomic_DNA"/>
</dbReference>
<reference evidence="2 3" key="1">
    <citation type="submission" date="2020-07" db="EMBL/GenBank/DDBJ databases">
        <title>Genomic Encyclopedia of Type Strains, Phase IV (KMG-IV): sequencing the most valuable type-strain genomes for metagenomic binning, comparative biology and taxonomic classification.</title>
        <authorList>
            <person name="Goeker M."/>
        </authorList>
    </citation>
    <scope>NUCLEOTIDE SEQUENCE [LARGE SCALE GENOMIC DNA]</scope>
    <source>
        <strain evidence="2 3">DSM 15730</strain>
    </source>
</reference>
<dbReference type="RefSeq" id="WP_258561096.1">
    <property type="nucleotide sequence ID" value="NZ_JACDUT010000009.1"/>
</dbReference>
<keyword evidence="3" id="KW-1185">Reference proteome</keyword>
<dbReference type="Proteomes" id="UP000523087">
    <property type="component" value="Unassembled WGS sequence"/>
</dbReference>